<dbReference type="PANTHER" id="PTHR30244:SF36">
    <property type="entry name" value="3-OXO-GLUCOSE-6-PHOSPHATE:GLUTAMATE AMINOTRANSFERASE"/>
    <property type="match status" value="1"/>
</dbReference>
<evidence type="ECO:0008006" key="3">
    <source>
        <dbReference type="Google" id="ProtNLM"/>
    </source>
</evidence>
<proteinExistence type="predicted"/>
<dbReference type="Pfam" id="PF01041">
    <property type="entry name" value="DegT_DnrJ_EryC1"/>
    <property type="match status" value="1"/>
</dbReference>
<protein>
    <recommendedName>
        <fullName evidence="3">Erythromycin biosynthesis sensory transduction protein eryC1</fullName>
    </recommendedName>
</protein>
<sequence>MKIPFVDLTAQYISIKDEIDSAIHSVIDKTAFVRGEYVTRFEEEFALSFEVPHCVSCANGTDALYLALKTLNIGPGDEVITTSVSWIS</sequence>
<dbReference type="GO" id="GO:0000271">
    <property type="term" value="P:polysaccharide biosynthetic process"/>
    <property type="evidence" value="ECO:0007669"/>
    <property type="project" value="TreeGrafter"/>
</dbReference>
<evidence type="ECO:0000256" key="1">
    <source>
        <dbReference type="ARBA" id="ARBA00022898"/>
    </source>
</evidence>
<dbReference type="InterPro" id="IPR015424">
    <property type="entry name" value="PyrdxlP-dep_Trfase"/>
</dbReference>
<dbReference type="GO" id="GO:0008483">
    <property type="term" value="F:transaminase activity"/>
    <property type="evidence" value="ECO:0007669"/>
    <property type="project" value="TreeGrafter"/>
</dbReference>
<keyword evidence="1" id="KW-0663">Pyridoxal phosphate</keyword>
<dbReference type="EMBL" id="UINC01157267">
    <property type="protein sequence ID" value="SVD54154.1"/>
    <property type="molecule type" value="Genomic_DNA"/>
</dbReference>
<name>A0A382W662_9ZZZZ</name>
<gene>
    <name evidence="2" type="ORF">METZ01_LOCUS407008</name>
</gene>
<dbReference type="GO" id="GO:0030170">
    <property type="term" value="F:pyridoxal phosphate binding"/>
    <property type="evidence" value="ECO:0007669"/>
    <property type="project" value="TreeGrafter"/>
</dbReference>
<organism evidence="2">
    <name type="scientific">marine metagenome</name>
    <dbReference type="NCBI Taxonomy" id="408172"/>
    <lineage>
        <taxon>unclassified sequences</taxon>
        <taxon>metagenomes</taxon>
        <taxon>ecological metagenomes</taxon>
    </lineage>
</organism>
<dbReference type="Gene3D" id="3.40.640.10">
    <property type="entry name" value="Type I PLP-dependent aspartate aminotransferase-like (Major domain)"/>
    <property type="match status" value="1"/>
</dbReference>
<dbReference type="InterPro" id="IPR015421">
    <property type="entry name" value="PyrdxlP-dep_Trfase_major"/>
</dbReference>
<dbReference type="PANTHER" id="PTHR30244">
    <property type="entry name" value="TRANSAMINASE"/>
    <property type="match status" value="1"/>
</dbReference>
<dbReference type="SUPFAM" id="SSF53383">
    <property type="entry name" value="PLP-dependent transferases"/>
    <property type="match status" value="1"/>
</dbReference>
<dbReference type="InterPro" id="IPR000653">
    <property type="entry name" value="DegT/StrS_aminotransferase"/>
</dbReference>
<reference evidence="2" key="1">
    <citation type="submission" date="2018-05" db="EMBL/GenBank/DDBJ databases">
        <authorList>
            <person name="Lanie J.A."/>
            <person name="Ng W.-L."/>
            <person name="Kazmierczak K.M."/>
            <person name="Andrzejewski T.M."/>
            <person name="Davidsen T.M."/>
            <person name="Wayne K.J."/>
            <person name="Tettelin H."/>
            <person name="Glass J.I."/>
            <person name="Rusch D."/>
            <person name="Podicherti R."/>
            <person name="Tsui H.-C.T."/>
            <person name="Winkler M.E."/>
        </authorList>
    </citation>
    <scope>NUCLEOTIDE SEQUENCE</scope>
</reference>
<evidence type="ECO:0000313" key="2">
    <source>
        <dbReference type="EMBL" id="SVD54154.1"/>
    </source>
</evidence>
<dbReference type="AlphaFoldDB" id="A0A382W662"/>
<feature type="non-terminal residue" evidence="2">
    <location>
        <position position="88"/>
    </location>
</feature>
<accession>A0A382W662</accession>